<dbReference type="OrthoDB" id="367448at2"/>
<evidence type="ECO:0000313" key="5">
    <source>
        <dbReference type="Proteomes" id="UP000287198"/>
    </source>
</evidence>
<name>A0A432XTB1_9GAMM</name>
<dbReference type="PANTHER" id="PTHR46470:SF4">
    <property type="entry name" value="5-AMINO-6-(5-PHOSPHO-D-RIBITYLAMINO)URACIL PHOSPHATASE YIGB"/>
    <property type="match status" value="1"/>
</dbReference>
<accession>A0A432XTB1</accession>
<keyword evidence="3" id="KW-0460">Magnesium</keyword>
<keyword evidence="2" id="KW-0378">Hydrolase</keyword>
<comment type="cofactor">
    <cofactor evidence="1">
        <name>Mg(2+)</name>
        <dbReference type="ChEBI" id="CHEBI:18420"/>
    </cofactor>
</comment>
<dbReference type="NCBIfam" id="TIGR01549">
    <property type="entry name" value="HAD-SF-IA-v1"/>
    <property type="match status" value="1"/>
</dbReference>
<organism evidence="4 5">
    <name type="scientific">Pseudidiomarina halophila</name>
    <dbReference type="NCBI Taxonomy" id="1449799"/>
    <lineage>
        <taxon>Bacteria</taxon>
        <taxon>Pseudomonadati</taxon>
        <taxon>Pseudomonadota</taxon>
        <taxon>Gammaproteobacteria</taxon>
        <taxon>Alteromonadales</taxon>
        <taxon>Idiomarinaceae</taxon>
        <taxon>Pseudidiomarina</taxon>
    </lineage>
</organism>
<evidence type="ECO:0000256" key="3">
    <source>
        <dbReference type="ARBA" id="ARBA00022842"/>
    </source>
</evidence>
<dbReference type="Pfam" id="PF00702">
    <property type="entry name" value="Hydrolase"/>
    <property type="match status" value="1"/>
</dbReference>
<evidence type="ECO:0000313" key="4">
    <source>
        <dbReference type="EMBL" id="RUO51821.1"/>
    </source>
</evidence>
<comment type="caution">
    <text evidence="4">The sequence shown here is derived from an EMBL/GenBank/DDBJ whole genome shotgun (WGS) entry which is preliminary data.</text>
</comment>
<dbReference type="Gene3D" id="1.20.120.1600">
    <property type="match status" value="1"/>
</dbReference>
<dbReference type="Gene3D" id="3.40.50.1000">
    <property type="entry name" value="HAD superfamily/HAD-like"/>
    <property type="match status" value="1"/>
</dbReference>
<dbReference type="InterPro" id="IPR023214">
    <property type="entry name" value="HAD_sf"/>
</dbReference>
<dbReference type="GO" id="GO:0009231">
    <property type="term" value="P:riboflavin biosynthetic process"/>
    <property type="evidence" value="ECO:0007669"/>
    <property type="project" value="TreeGrafter"/>
</dbReference>
<dbReference type="Proteomes" id="UP000287198">
    <property type="component" value="Unassembled WGS sequence"/>
</dbReference>
<proteinExistence type="predicted"/>
<dbReference type="AlphaFoldDB" id="A0A432XTB1"/>
<dbReference type="PANTHER" id="PTHR46470">
    <property type="entry name" value="N-ACYLNEURAMINATE-9-PHOSPHATASE"/>
    <property type="match status" value="1"/>
</dbReference>
<dbReference type="SUPFAM" id="SSF56784">
    <property type="entry name" value="HAD-like"/>
    <property type="match status" value="1"/>
</dbReference>
<dbReference type="RefSeq" id="WP_126763924.1">
    <property type="nucleotide sequence ID" value="NZ_JBHLTZ010000010.1"/>
</dbReference>
<evidence type="ECO:0000256" key="1">
    <source>
        <dbReference type="ARBA" id="ARBA00001946"/>
    </source>
</evidence>
<sequence length="238" mass="26831">MQFFRRLQPIQAISFDLDDTLYDNVPVMQKAEAESYKALCESFPEAGKWTRQEWAARRWQLMQSEPQLASDMTALRLATLERGLRELGVATKAAQQGAEQLFETFLHYRNQVQVAAGTHELLRTLGERYPLVALSNGNVDTGLIGLRDYFAAVVQPGKGMRGKPHPDMFARATEHFPHLSASAWLHVGDSPFADILGAHRMGWQTAWFRGGIYVADDLQVLPTFAFDQLPQLQQLLSN</sequence>
<dbReference type="SFLD" id="SFLDG01129">
    <property type="entry name" value="C1.5:_HAD__Beta-PGM__Phosphata"/>
    <property type="match status" value="1"/>
</dbReference>
<evidence type="ECO:0000256" key="2">
    <source>
        <dbReference type="ARBA" id="ARBA00022801"/>
    </source>
</evidence>
<reference evidence="5" key="1">
    <citation type="journal article" date="2018" name="Front. Microbiol.">
        <title>Genome-Based Analysis Reveals the Taxonomy and Diversity of the Family Idiomarinaceae.</title>
        <authorList>
            <person name="Liu Y."/>
            <person name="Lai Q."/>
            <person name="Shao Z."/>
        </authorList>
    </citation>
    <scope>NUCLEOTIDE SEQUENCE [LARGE SCALE GENOMIC DNA]</scope>
    <source>
        <strain evidence="5">BH195</strain>
    </source>
</reference>
<protein>
    <submittedName>
        <fullName evidence="4">Phosphoesterase</fullName>
    </submittedName>
</protein>
<dbReference type="InterPro" id="IPR006439">
    <property type="entry name" value="HAD-SF_hydro_IA"/>
</dbReference>
<dbReference type="SFLD" id="SFLDS00003">
    <property type="entry name" value="Haloacid_Dehalogenase"/>
    <property type="match status" value="1"/>
</dbReference>
<dbReference type="EMBL" id="PIPW01000003">
    <property type="protein sequence ID" value="RUO51821.1"/>
    <property type="molecule type" value="Genomic_DNA"/>
</dbReference>
<keyword evidence="5" id="KW-1185">Reference proteome</keyword>
<dbReference type="InterPro" id="IPR051400">
    <property type="entry name" value="HAD-like_hydrolase"/>
</dbReference>
<dbReference type="GO" id="GO:0016787">
    <property type="term" value="F:hydrolase activity"/>
    <property type="evidence" value="ECO:0007669"/>
    <property type="project" value="UniProtKB-KW"/>
</dbReference>
<gene>
    <name evidence="4" type="ORF">CWI69_09205</name>
</gene>
<dbReference type="InterPro" id="IPR036412">
    <property type="entry name" value="HAD-like_sf"/>
</dbReference>